<dbReference type="Gene3D" id="3.40.50.720">
    <property type="entry name" value="NAD(P)-binding Rossmann-like Domain"/>
    <property type="match status" value="1"/>
</dbReference>
<accession>A0A1V3BXP8</accession>
<keyword evidence="2" id="KW-0210">Decarboxylase</keyword>
<dbReference type="InterPro" id="IPR036291">
    <property type="entry name" value="NAD(P)-bd_dom_sf"/>
</dbReference>
<protein>
    <submittedName>
        <fullName evidence="7">Epimerase</fullName>
    </submittedName>
</protein>
<gene>
    <name evidence="7" type="ORF">NOSIN_05515</name>
</gene>
<name>A0A1V3BXP8_9ACTN</name>
<dbReference type="RefSeq" id="WP_077689703.1">
    <property type="nucleotide sequence ID" value="NZ_MCOK01000001.1"/>
</dbReference>
<dbReference type="GO" id="GO:0042732">
    <property type="term" value="P:D-xylose metabolic process"/>
    <property type="evidence" value="ECO:0007669"/>
    <property type="project" value="InterPro"/>
</dbReference>
<evidence type="ECO:0000256" key="1">
    <source>
        <dbReference type="ARBA" id="ARBA00001911"/>
    </source>
</evidence>
<dbReference type="PANTHER" id="PTHR43078:SF6">
    <property type="entry name" value="UDP-GLUCURONIC ACID DECARBOXYLASE 1"/>
    <property type="match status" value="1"/>
</dbReference>
<evidence type="ECO:0000259" key="6">
    <source>
        <dbReference type="Pfam" id="PF01370"/>
    </source>
</evidence>
<dbReference type="GO" id="GO:0033320">
    <property type="term" value="P:UDP-D-xylose biosynthetic process"/>
    <property type="evidence" value="ECO:0007669"/>
    <property type="project" value="UniProtKB-UniPathway"/>
</dbReference>
<dbReference type="InterPro" id="IPR044516">
    <property type="entry name" value="UXS-like"/>
</dbReference>
<dbReference type="GO" id="GO:0070403">
    <property type="term" value="F:NAD+ binding"/>
    <property type="evidence" value="ECO:0007669"/>
    <property type="project" value="InterPro"/>
</dbReference>
<dbReference type="UniPathway" id="UPA00796">
    <property type="reaction ID" value="UER00771"/>
</dbReference>
<keyword evidence="3" id="KW-0520">NAD</keyword>
<keyword evidence="4" id="KW-0456">Lyase</keyword>
<dbReference type="PANTHER" id="PTHR43078">
    <property type="entry name" value="UDP-GLUCURONIC ACID DECARBOXYLASE-RELATED"/>
    <property type="match status" value="1"/>
</dbReference>
<dbReference type="GO" id="GO:0048040">
    <property type="term" value="F:UDP-glucuronate decarboxylase activity"/>
    <property type="evidence" value="ECO:0007669"/>
    <property type="project" value="TreeGrafter"/>
</dbReference>
<feature type="region of interest" description="Disordered" evidence="5">
    <location>
        <begin position="325"/>
        <end position="344"/>
    </location>
</feature>
<keyword evidence="8" id="KW-1185">Reference proteome</keyword>
<comment type="cofactor">
    <cofactor evidence="1">
        <name>NAD(+)</name>
        <dbReference type="ChEBI" id="CHEBI:57540"/>
    </cofactor>
</comment>
<feature type="domain" description="NAD-dependent epimerase/dehydratase" evidence="6">
    <location>
        <begin position="7"/>
        <end position="242"/>
    </location>
</feature>
<evidence type="ECO:0000256" key="4">
    <source>
        <dbReference type="ARBA" id="ARBA00023239"/>
    </source>
</evidence>
<feature type="compositionally biased region" description="Gly residues" evidence="5">
    <location>
        <begin position="335"/>
        <end position="344"/>
    </location>
</feature>
<dbReference type="OrthoDB" id="3513148at2"/>
<organism evidence="7 8">
    <name type="scientific">Nocardiopsis sinuspersici</name>
    <dbReference type="NCBI Taxonomy" id="501010"/>
    <lineage>
        <taxon>Bacteria</taxon>
        <taxon>Bacillati</taxon>
        <taxon>Actinomycetota</taxon>
        <taxon>Actinomycetes</taxon>
        <taxon>Streptosporangiales</taxon>
        <taxon>Nocardiopsidaceae</taxon>
        <taxon>Nocardiopsis</taxon>
    </lineage>
</organism>
<evidence type="ECO:0000313" key="7">
    <source>
        <dbReference type="EMBL" id="OOC53334.1"/>
    </source>
</evidence>
<reference evidence="8" key="1">
    <citation type="submission" date="2016-08" db="EMBL/GenBank/DDBJ databases">
        <authorList>
            <person name="Tokovenko B."/>
            <person name="Kalinowski J."/>
        </authorList>
    </citation>
    <scope>NUCLEOTIDE SEQUENCE [LARGE SCALE GENOMIC DNA]</scope>
    <source>
        <strain evidence="8">UTMC102</strain>
    </source>
</reference>
<dbReference type="STRING" id="501010.NOSIN_05515"/>
<dbReference type="Proteomes" id="UP000189004">
    <property type="component" value="Unassembled WGS sequence"/>
</dbReference>
<dbReference type="Pfam" id="PF01370">
    <property type="entry name" value="Epimerase"/>
    <property type="match status" value="1"/>
</dbReference>
<comment type="caution">
    <text evidence="7">The sequence shown here is derived from an EMBL/GenBank/DDBJ whole genome shotgun (WGS) entry which is preliminary data.</text>
</comment>
<dbReference type="SUPFAM" id="SSF51735">
    <property type="entry name" value="NAD(P)-binding Rossmann-fold domains"/>
    <property type="match status" value="1"/>
</dbReference>
<evidence type="ECO:0000256" key="2">
    <source>
        <dbReference type="ARBA" id="ARBA00022793"/>
    </source>
</evidence>
<evidence type="ECO:0000256" key="5">
    <source>
        <dbReference type="SAM" id="MobiDB-lite"/>
    </source>
</evidence>
<evidence type="ECO:0000313" key="8">
    <source>
        <dbReference type="Proteomes" id="UP000189004"/>
    </source>
</evidence>
<dbReference type="EMBL" id="MCOK01000001">
    <property type="protein sequence ID" value="OOC53334.1"/>
    <property type="molecule type" value="Genomic_DNA"/>
</dbReference>
<evidence type="ECO:0000256" key="3">
    <source>
        <dbReference type="ARBA" id="ARBA00023027"/>
    </source>
</evidence>
<dbReference type="InterPro" id="IPR001509">
    <property type="entry name" value="Epimerase_deHydtase"/>
</dbReference>
<dbReference type="GO" id="GO:0005737">
    <property type="term" value="C:cytoplasm"/>
    <property type="evidence" value="ECO:0007669"/>
    <property type="project" value="TreeGrafter"/>
</dbReference>
<proteinExistence type="predicted"/>
<dbReference type="AlphaFoldDB" id="A0A1V3BXP8"/>
<sequence>MSRRATLVTGGFGFIGGHLVERLVRRGDDVVVVDPAPPPADLRDGRAAVRHVAADVRDEESLRSVDVRGIDEVYHLSSLVGVDQYLTDPLDVIDTSVLGTRNVLDLARRAGAKLVLASTSEVYGRNPVTPWKEDDDRVLGSTSADRWCYSSSKAVSEHLALAYARRFGTRLSIVRYFNVYGPRQRPAYVVSRTVHRLLRGQRPVLYDGGAQTRCFTYVDDAVEATLLAGTSRAADGHVLNIGSDRELTMAEAIRTVTAAMGSDAEPRVLDTAARAGAAYEDIGRRVPDVSKALRILDWRWSVPFEEGVARTVAWACDSPWWSQVPEGGIVPGHAPGPGEGRGGD</sequence>